<dbReference type="PROSITE" id="PS50066">
    <property type="entry name" value="MADS_BOX_2"/>
    <property type="match status" value="1"/>
</dbReference>
<dbReference type="CDD" id="cd00266">
    <property type="entry name" value="MADS_SRF_like"/>
    <property type="match status" value="1"/>
</dbReference>
<dbReference type="InterPro" id="IPR033897">
    <property type="entry name" value="SRF-like_MADS-box"/>
</dbReference>
<organism evidence="2 3">
    <name type="scientific">Zizania palustris</name>
    <name type="common">Northern wild rice</name>
    <dbReference type="NCBI Taxonomy" id="103762"/>
    <lineage>
        <taxon>Eukaryota</taxon>
        <taxon>Viridiplantae</taxon>
        <taxon>Streptophyta</taxon>
        <taxon>Embryophyta</taxon>
        <taxon>Tracheophyta</taxon>
        <taxon>Spermatophyta</taxon>
        <taxon>Magnoliopsida</taxon>
        <taxon>Liliopsida</taxon>
        <taxon>Poales</taxon>
        <taxon>Poaceae</taxon>
        <taxon>BOP clade</taxon>
        <taxon>Oryzoideae</taxon>
        <taxon>Oryzeae</taxon>
        <taxon>Zizaniinae</taxon>
        <taxon>Zizania</taxon>
    </lineage>
</organism>
<dbReference type="GO" id="GO:0000981">
    <property type="term" value="F:DNA-binding transcription factor activity, RNA polymerase II-specific"/>
    <property type="evidence" value="ECO:0007669"/>
    <property type="project" value="InterPro"/>
</dbReference>
<reference evidence="2" key="2">
    <citation type="submission" date="2021-02" db="EMBL/GenBank/DDBJ databases">
        <authorList>
            <person name="Kimball J.A."/>
            <person name="Haas M.W."/>
            <person name="Macchietto M."/>
            <person name="Kono T."/>
            <person name="Duquette J."/>
            <person name="Shao M."/>
        </authorList>
    </citation>
    <scope>NUCLEOTIDE SEQUENCE</scope>
    <source>
        <tissue evidence="2">Fresh leaf tissue</tissue>
    </source>
</reference>
<feature type="domain" description="MADS-box" evidence="1">
    <location>
        <begin position="1"/>
        <end position="50"/>
    </location>
</feature>
<dbReference type="Proteomes" id="UP000729402">
    <property type="component" value="Unassembled WGS sequence"/>
</dbReference>
<dbReference type="PANTHER" id="PTHR48019">
    <property type="entry name" value="SERUM RESPONSE FACTOR HOMOLOG"/>
    <property type="match status" value="1"/>
</dbReference>
<comment type="caution">
    <text evidence="2">The sequence shown here is derived from an EMBL/GenBank/DDBJ whole genome shotgun (WGS) entry which is preliminary data.</text>
</comment>
<reference evidence="2" key="1">
    <citation type="journal article" date="2021" name="bioRxiv">
        <title>Whole Genome Assembly and Annotation of Northern Wild Rice, Zizania palustris L., Supports a Whole Genome Duplication in the Zizania Genus.</title>
        <authorList>
            <person name="Haas M."/>
            <person name="Kono T."/>
            <person name="Macchietto M."/>
            <person name="Millas R."/>
            <person name="McGilp L."/>
            <person name="Shao M."/>
            <person name="Duquette J."/>
            <person name="Hirsch C.N."/>
            <person name="Kimball J."/>
        </authorList>
    </citation>
    <scope>NUCLEOTIDE SEQUENCE</scope>
    <source>
        <tissue evidence="2">Fresh leaf tissue</tissue>
    </source>
</reference>
<keyword evidence="3" id="KW-1185">Reference proteome</keyword>
<accession>A0A8J6BZM2</accession>
<dbReference type="AlphaFoldDB" id="A0A8J6BZM2"/>
<sequence length="249" mass="26930">MARKKVILQRIANDANRRAAFKKRRQGLIKKASELATLCGVDACVVVYGEGERQATEVWPTPAAVAVVLERFKAMPELDQYKKMTDLEGWFRQRIAKLQEQVDKAKRENHEREAALLLHDVITGRRCLDGLTIEQITSLGWMVDARLKRVNDRLKQLGEQPIPPAPAPLPPPLPVASAAALPDDATAGHMVLEAPIQQEGWLMDVGVYGGFGDGSGTNSGAGAGAGGDMMQLGNSTGAEFAWGPENGPL</sequence>
<dbReference type="InterPro" id="IPR002100">
    <property type="entry name" value="TF_MADSbox"/>
</dbReference>
<dbReference type="GO" id="GO:0000987">
    <property type="term" value="F:cis-regulatory region sequence-specific DNA binding"/>
    <property type="evidence" value="ECO:0007669"/>
    <property type="project" value="InterPro"/>
</dbReference>
<evidence type="ECO:0000313" key="3">
    <source>
        <dbReference type="Proteomes" id="UP000729402"/>
    </source>
</evidence>
<gene>
    <name evidence="2" type="ORF">GUJ93_ZPchr0013g35275</name>
</gene>
<evidence type="ECO:0000313" key="2">
    <source>
        <dbReference type="EMBL" id="KAG8097525.1"/>
    </source>
</evidence>
<dbReference type="EMBL" id="JAAALK010000079">
    <property type="protein sequence ID" value="KAG8097525.1"/>
    <property type="molecule type" value="Genomic_DNA"/>
</dbReference>
<dbReference type="GO" id="GO:0046983">
    <property type="term" value="F:protein dimerization activity"/>
    <property type="evidence" value="ECO:0007669"/>
    <property type="project" value="InterPro"/>
</dbReference>
<dbReference type="OrthoDB" id="762064at2759"/>
<name>A0A8J6BZM2_ZIZPA</name>
<dbReference type="Pfam" id="PF00319">
    <property type="entry name" value="SRF-TF"/>
    <property type="match status" value="1"/>
</dbReference>
<protein>
    <recommendedName>
        <fullName evidence="1">MADS-box domain-containing protein</fullName>
    </recommendedName>
</protein>
<dbReference type="GO" id="GO:0045944">
    <property type="term" value="P:positive regulation of transcription by RNA polymerase II"/>
    <property type="evidence" value="ECO:0007669"/>
    <property type="project" value="InterPro"/>
</dbReference>
<dbReference type="SMART" id="SM00432">
    <property type="entry name" value="MADS"/>
    <property type="match status" value="1"/>
</dbReference>
<dbReference type="InterPro" id="IPR050142">
    <property type="entry name" value="MADS-box/MEF2_TF"/>
</dbReference>
<evidence type="ECO:0000259" key="1">
    <source>
        <dbReference type="PROSITE" id="PS50066"/>
    </source>
</evidence>
<proteinExistence type="predicted"/>